<protein>
    <submittedName>
        <fullName evidence="2">Uncharacterized protein</fullName>
    </submittedName>
</protein>
<dbReference type="AlphaFoldDB" id="A0A151N8P4"/>
<reference evidence="2 3" key="1">
    <citation type="journal article" date="2012" name="Genome Biol.">
        <title>Sequencing three crocodilian genomes to illuminate the evolution of archosaurs and amniotes.</title>
        <authorList>
            <person name="St John J.A."/>
            <person name="Braun E.L."/>
            <person name="Isberg S.R."/>
            <person name="Miles L.G."/>
            <person name="Chong A.Y."/>
            <person name="Gongora J."/>
            <person name="Dalzell P."/>
            <person name="Moran C."/>
            <person name="Bed'hom B."/>
            <person name="Abzhanov A."/>
            <person name="Burgess S.C."/>
            <person name="Cooksey A.M."/>
            <person name="Castoe T.A."/>
            <person name="Crawford N.G."/>
            <person name="Densmore L.D."/>
            <person name="Drew J.C."/>
            <person name="Edwards S.V."/>
            <person name="Faircloth B.C."/>
            <person name="Fujita M.K."/>
            <person name="Greenwold M.J."/>
            <person name="Hoffmann F.G."/>
            <person name="Howard J.M."/>
            <person name="Iguchi T."/>
            <person name="Janes D.E."/>
            <person name="Khan S.Y."/>
            <person name="Kohno S."/>
            <person name="de Koning A.J."/>
            <person name="Lance S.L."/>
            <person name="McCarthy F.M."/>
            <person name="McCormack J.E."/>
            <person name="Merchant M.E."/>
            <person name="Peterson D.G."/>
            <person name="Pollock D.D."/>
            <person name="Pourmand N."/>
            <person name="Raney B.J."/>
            <person name="Roessler K.A."/>
            <person name="Sanford J.R."/>
            <person name="Sawyer R.H."/>
            <person name="Schmidt C.J."/>
            <person name="Triplett E.W."/>
            <person name="Tuberville T.D."/>
            <person name="Venegas-Anaya M."/>
            <person name="Howard J.T."/>
            <person name="Jarvis E.D."/>
            <person name="Guillette L.J.Jr."/>
            <person name="Glenn T.C."/>
            <person name="Green R.E."/>
            <person name="Ray D.A."/>
        </authorList>
    </citation>
    <scope>NUCLEOTIDE SEQUENCE [LARGE SCALE GENOMIC DNA]</scope>
    <source>
        <strain evidence="2">KSC_2009_1</strain>
    </source>
</reference>
<comment type="caution">
    <text evidence="2">The sequence shown here is derived from an EMBL/GenBank/DDBJ whole genome shotgun (WGS) entry which is preliminary data.</text>
</comment>
<accession>A0A151N8P4</accession>
<dbReference type="Proteomes" id="UP000050525">
    <property type="component" value="Unassembled WGS sequence"/>
</dbReference>
<evidence type="ECO:0000256" key="1">
    <source>
        <dbReference type="SAM" id="MobiDB-lite"/>
    </source>
</evidence>
<gene>
    <name evidence="2" type="ORF">Y1Q_0014923</name>
</gene>
<proteinExistence type="predicted"/>
<name>A0A151N8P4_ALLMI</name>
<evidence type="ECO:0000313" key="3">
    <source>
        <dbReference type="Proteomes" id="UP000050525"/>
    </source>
</evidence>
<organism evidence="2 3">
    <name type="scientific">Alligator mississippiensis</name>
    <name type="common">American alligator</name>
    <dbReference type="NCBI Taxonomy" id="8496"/>
    <lineage>
        <taxon>Eukaryota</taxon>
        <taxon>Metazoa</taxon>
        <taxon>Chordata</taxon>
        <taxon>Craniata</taxon>
        <taxon>Vertebrata</taxon>
        <taxon>Euteleostomi</taxon>
        <taxon>Archelosauria</taxon>
        <taxon>Archosauria</taxon>
        <taxon>Crocodylia</taxon>
        <taxon>Alligatoridae</taxon>
        <taxon>Alligatorinae</taxon>
        <taxon>Alligator</taxon>
    </lineage>
</organism>
<dbReference type="EMBL" id="AKHW03003787">
    <property type="protein sequence ID" value="KYO33127.1"/>
    <property type="molecule type" value="Genomic_DNA"/>
</dbReference>
<keyword evidence="3" id="KW-1185">Reference proteome</keyword>
<sequence>MYPRGYGKPHRAPVDSKTIVPSLLYLQVDANTSDTHSSSSFSRPGLHRGSPVNDRCALNTLTQKTLRGLPQTVKMDASYFD</sequence>
<feature type="region of interest" description="Disordered" evidence="1">
    <location>
        <begin position="33"/>
        <end position="54"/>
    </location>
</feature>
<evidence type="ECO:0000313" key="2">
    <source>
        <dbReference type="EMBL" id="KYO33127.1"/>
    </source>
</evidence>